<gene>
    <name evidence="1" type="ORF">EGR_10038</name>
</gene>
<organism evidence="1 2">
    <name type="scientific">Echinococcus granulosus</name>
    <name type="common">Hydatid tapeworm</name>
    <dbReference type="NCBI Taxonomy" id="6210"/>
    <lineage>
        <taxon>Eukaryota</taxon>
        <taxon>Metazoa</taxon>
        <taxon>Spiralia</taxon>
        <taxon>Lophotrochozoa</taxon>
        <taxon>Platyhelminthes</taxon>
        <taxon>Cestoda</taxon>
        <taxon>Eucestoda</taxon>
        <taxon>Cyclophyllidea</taxon>
        <taxon>Taeniidae</taxon>
        <taxon>Echinococcus</taxon>
        <taxon>Echinococcus granulosus group</taxon>
    </lineage>
</organism>
<name>W6U3G4_ECHGR</name>
<dbReference type="AlphaFoldDB" id="W6U3G4"/>
<comment type="caution">
    <text evidence="1">The sequence shown here is derived from an EMBL/GenBank/DDBJ whole genome shotgun (WGS) entry which is preliminary data.</text>
</comment>
<proteinExistence type="predicted"/>
<evidence type="ECO:0000313" key="1">
    <source>
        <dbReference type="EMBL" id="EUB55101.1"/>
    </source>
</evidence>
<dbReference type="KEGG" id="egl:EGR_10038"/>
<keyword evidence="2" id="KW-1185">Reference proteome</keyword>
<accession>W6U3G4</accession>
<dbReference type="Proteomes" id="UP000019149">
    <property type="component" value="Unassembled WGS sequence"/>
</dbReference>
<dbReference type="CTD" id="36345753"/>
<dbReference type="GeneID" id="36345753"/>
<dbReference type="EMBL" id="APAU02000185">
    <property type="protein sequence ID" value="EUB55101.1"/>
    <property type="molecule type" value="Genomic_DNA"/>
</dbReference>
<reference evidence="1 2" key="1">
    <citation type="journal article" date="2013" name="Nat. Genet.">
        <title>The genome of the hydatid tapeworm Echinococcus granulosus.</title>
        <authorList>
            <person name="Zheng H."/>
            <person name="Zhang W."/>
            <person name="Zhang L."/>
            <person name="Zhang Z."/>
            <person name="Li J."/>
            <person name="Lu G."/>
            <person name="Zhu Y."/>
            <person name="Wang Y."/>
            <person name="Huang Y."/>
            <person name="Liu J."/>
            <person name="Kang H."/>
            <person name="Chen J."/>
            <person name="Wang L."/>
            <person name="Chen A."/>
            <person name="Yu S."/>
            <person name="Gao Z."/>
            <person name="Jin L."/>
            <person name="Gu W."/>
            <person name="Wang Z."/>
            <person name="Zhao L."/>
            <person name="Shi B."/>
            <person name="Wen H."/>
            <person name="Lin R."/>
            <person name="Jones M.K."/>
            <person name="Brejova B."/>
            <person name="Vinar T."/>
            <person name="Zhao G."/>
            <person name="McManus D.P."/>
            <person name="Chen Z."/>
            <person name="Zhou Y."/>
            <person name="Wang S."/>
        </authorList>
    </citation>
    <scope>NUCLEOTIDE SEQUENCE [LARGE SCALE GENOMIC DNA]</scope>
</reference>
<dbReference type="RefSeq" id="XP_024346297.1">
    <property type="nucleotide sequence ID" value="XM_024499287.1"/>
</dbReference>
<protein>
    <submittedName>
        <fullName evidence="1">Uncharacterized protein</fullName>
    </submittedName>
</protein>
<evidence type="ECO:0000313" key="2">
    <source>
        <dbReference type="Proteomes" id="UP000019149"/>
    </source>
</evidence>
<sequence length="167" mass="18673">MFRLIDQLLGNLHGGKYVSVIQLVTKASSSTIHFHFNANPTFCLQAFCYGCGCVNNLVVVGQGFSSLPRVGLGIIILKKPTILYLEVNRMSSHLRDIDCIDMEPVESTKITLSRNRPMVNRRCYHNSEQQAILVGRSDNIFTGSAAQSSYGFWKHGHATSNLKVYNY</sequence>